<evidence type="ECO:0000313" key="2">
    <source>
        <dbReference type="EMBL" id="SDB81370.1"/>
    </source>
</evidence>
<keyword evidence="3" id="KW-1185">Reference proteome</keyword>
<organism evidence="2 3">
    <name type="scientific">Pelagirhabdus alkalitolerans</name>
    <dbReference type="NCBI Taxonomy" id="1612202"/>
    <lineage>
        <taxon>Bacteria</taxon>
        <taxon>Bacillati</taxon>
        <taxon>Bacillota</taxon>
        <taxon>Bacilli</taxon>
        <taxon>Bacillales</taxon>
        <taxon>Bacillaceae</taxon>
        <taxon>Pelagirhabdus</taxon>
    </lineage>
</organism>
<reference evidence="3" key="1">
    <citation type="submission" date="2016-09" db="EMBL/GenBank/DDBJ databases">
        <authorList>
            <person name="Varghese N."/>
            <person name="Submissions S."/>
        </authorList>
    </citation>
    <scope>NUCLEOTIDE SEQUENCE [LARGE SCALE GENOMIC DNA]</scope>
    <source>
        <strain evidence="3">S5</strain>
    </source>
</reference>
<protein>
    <submittedName>
        <fullName evidence="2">Uncharacterized protein</fullName>
    </submittedName>
</protein>
<feature type="chain" id="PRO_5017190047" evidence="1">
    <location>
        <begin position="26"/>
        <end position="67"/>
    </location>
</feature>
<dbReference type="EMBL" id="FMYI01000001">
    <property type="protein sequence ID" value="SDB81370.1"/>
    <property type="molecule type" value="Genomic_DNA"/>
</dbReference>
<evidence type="ECO:0000313" key="3">
    <source>
        <dbReference type="Proteomes" id="UP000242949"/>
    </source>
</evidence>
<gene>
    <name evidence="2" type="ORF">SAMN05421734_10185</name>
</gene>
<dbReference type="AlphaFoldDB" id="A0A1G6GHE6"/>
<evidence type="ECO:0000256" key="1">
    <source>
        <dbReference type="SAM" id="SignalP"/>
    </source>
</evidence>
<accession>A0A1G6GHE6</accession>
<feature type="signal peptide" evidence="1">
    <location>
        <begin position="1"/>
        <end position="25"/>
    </location>
</feature>
<dbReference type="RefSeq" id="WP_090791680.1">
    <property type="nucleotide sequence ID" value="NZ_FMYI01000001.1"/>
</dbReference>
<name>A0A1G6GHE6_9BACI</name>
<keyword evidence="1" id="KW-0732">Signal</keyword>
<dbReference type="Proteomes" id="UP000242949">
    <property type="component" value="Unassembled WGS sequence"/>
</dbReference>
<proteinExistence type="predicted"/>
<sequence length="67" mass="7842">MKRRIFSLLVVFTLLTGVTFTQQEAANLEEQQDKEMIIEYRDPGQGDIFSEPEFEIFRRDPGQGDIF</sequence>